<dbReference type="Proteomes" id="UP000887540">
    <property type="component" value="Unplaced"/>
</dbReference>
<dbReference type="AlphaFoldDB" id="A0A914E8D6"/>
<feature type="coiled-coil region" evidence="1">
    <location>
        <begin position="109"/>
        <end position="143"/>
    </location>
</feature>
<accession>A0A914E8D6</accession>
<evidence type="ECO:0000313" key="4">
    <source>
        <dbReference type="WBParaSite" id="ACRNAN_scaffold6043.g12614.t3"/>
    </source>
</evidence>
<evidence type="ECO:0000313" key="3">
    <source>
        <dbReference type="WBParaSite" id="ACRNAN_scaffold6043.g12614.t1"/>
    </source>
</evidence>
<organism evidence="2 3">
    <name type="scientific">Acrobeloides nanus</name>
    <dbReference type="NCBI Taxonomy" id="290746"/>
    <lineage>
        <taxon>Eukaryota</taxon>
        <taxon>Metazoa</taxon>
        <taxon>Ecdysozoa</taxon>
        <taxon>Nematoda</taxon>
        <taxon>Chromadorea</taxon>
        <taxon>Rhabditida</taxon>
        <taxon>Tylenchina</taxon>
        <taxon>Cephalobomorpha</taxon>
        <taxon>Cephaloboidea</taxon>
        <taxon>Cephalobidae</taxon>
        <taxon>Acrobeloides</taxon>
    </lineage>
</organism>
<protein>
    <submittedName>
        <fullName evidence="3 4">Uncharacterized protein</fullName>
    </submittedName>
</protein>
<proteinExistence type="predicted"/>
<reference evidence="3 4" key="1">
    <citation type="submission" date="2022-11" db="UniProtKB">
        <authorList>
            <consortium name="WormBaseParasite"/>
        </authorList>
    </citation>
    <scope>IDENTIFICATION</scope>
</reference>
<keyword evidence="2" id="KW-1185">Reference proteome</keyword>
<name>A0A914E8D6_9BILA</name>
<sequence>MLASKTKFAFNLVQRSLLIRFQHSGALGSETPRFYPKNPSLSLKKDAGSKLSFEQEKAKFIVGMMDNIEQIEEKVYELEEKSAEEYITIYDYEELAREAVAIYIVEKPAEEAVETVQIVREQIEEIEERIDQFFDQVNECAKELDSFDQKWLKNRPEVDRVIDGMSEKAEQIVLKVDEIEELVNEAVETVQYATKKLIDDTKGEELKEEDHKQ</sequence>
<evidence type="ECO:0000256" key="1">
    <source>
        <dbReference type="SAM" id="Coils"/>
    </source>
</evidence>
<dbReference type="WBParaSite" id="ACRNAN_scaffold6043.g12614.t1">
    <property type="protein sequence ID" value="ACRNAN_scaffold6043.g12614.t1"/>
    <property type="gene ID" value="ACRNAN_scaffold6043.g12614"/>
</dbReference>
<evidence type="ECO:0000313" key="2">
    <source>
        <dbReference type="Proteomes" id="UP000887540"/>
    </source>
</evidence>
<dbReference type="WBParaSite" id="ACRNAN_scaffold6043.g12614.t3">
    <property type="protein sequence ID" value="ACRNAN_scaffold6043.g12614.t3"/>
    <property type="gene ID" value="ACRNAN_scaffold6043.g12614"/>
</dbReference>
<keyword evidence="1" id="KW-0175">Coiled coil</keyword>